<feature type="region of interest" description="Disordered" evidence="1">
    <location>
        <begin position="475"/>
        <end position="535"/>
    </location>
</feature>
<feature type="compositionally biased region" description="Polar residues" evidence="1">
    <location>
        <begin position="143"/>
        <end position="161"/>
    </location>
</feature>
<gene>
    <name evidence="2" type="ORF">OTU49_001557</name>
</gene>
<feature type="region of interest" description="Disordered" evidence="1">
    <location>
        <begin position="190"/>
        <end position="285"/>
    </location>
</feature>
<feature type="region of interest" description="Disordered" evidence="1">
    <location>
        <begin position="134"/>
        <end position="161"/>
    </location>
</feature>
<evidence type="ECO:0000313" key="3">
    <source>
        <dbReference type="Proteomes" id="UP001445076"/>
    </source>
</evidence>
<dbReference type="AlphaFoldDB" id="A0AAW0XF76"/>
<keyword evidence="3" id="KW-1185">Reference proteome</keyword>
<evidence type="ECO:0000256" key="1">
    <source>
        <dbReference type="SAM" id="MobiDB-lite"/>
    </source>
</evidence>
<accession>A0AAW0XF76</accession>
<comment type="caution">
    <text evidence="2">The sequence shown here is derived from an EMBL/GenBank/DDBJ whole genome shotgun (WGS) entry which is preliminary data.</text>
</comment>
<feature type="compositionally biased region" description="Basic and acidic residues" evidence="1">
    <location>
        <begin position="196"/>
        <end position="228"/>
    </location>
</feature>
<sequence>MVDSVSAETRIKELLEESRNCTYPEDARGIKQRYKDTALLLFKQSQEDNNPRNYLSFGTRRSSAVSQYGNTPIIVRRSRSSNGELSTVGEQVPSILGRSSVSDYTLIESKESDEEDTETEDELDNKNLLNSAEVALREKESSISKNKTSINDNETESQADLTQIKKNEKIINGLRVQECENRKSFSHYDLPIQRNKGHEEVDTKNCENERNQAKSERKTGEIDPESKCENGSLVVKSRETEGIPEEEVSPKFEHDSQHDTLYNESKGNINGSQSKVYPKDNNSKAYESHDLNDIVKPHCPEIDHEAVLRAYVEQSSSLNKLLHESQAKSCYSDSYKDKLYDECKYVELKIVESVDDPHSNDSDKGPSSDIKNVLTTDILKFGDDDDVTFIDANSPLLTRAKPMCEISENSNQELAQKQDDAKQFSVLNTPSKHEDKNLIKSSPPLIENCSLNESPQFLKGDSVEDVSKYLENHSGLLDLPLRSPTPPKRSPRRPPRVPKEKNTNIQCHSSLVLPSDEEIQESYPKGTRSASPTSKHKETSKFFSFSFRGEKSKSISSLNSKAGKDKVTGSALRFEGKDHTVINSGVNTDSKVDGQIDTFGKRIGVRSMVIDGTIKRNFIVIHPSDDSETIGLAPLSSVSSGKENSLNTSVALSSMKSHLTHLKNDNLEAVKRISCKGDLKEELTDLSRNFGGSLRIGHMSKSLNANKGKKTKDHKLLGSSQSLSSENTRYSFADSQALYRSLVLPEVDVGSVHKSSEGLNNSSRTVSKLCVVM</sequence>
<dbReference type="EMBL" id="JARKIK010000026">
    <property type="protein sequence ID" value="KAK8743145.1"/>
    <property type="molecule type" value="Genomic_DNA"/>
</dbReference>
<evidence type="ECO:0000313" key="2">
    <source>
        <dbReference type="EMBL" id="KAK8743145.1"/>
    </source>
</evidence>
<name>A0AAW0XF76_CHEQU</name>
<protein>
    <submittedName>
        <fullName evidence="2">Uncharacterized protein</fullName>
    </submittedName>
</protein>
<feature type="compositionally biased region" description="Basic and acidic residues" evidence="1">
    <location>
        <begin position="248"/>
        <end position="258"/>
    </location>
</feature>
<feature type="compositionally biased region" description="Polar residues" evidence="1">
    <location>
        <begin position="259"/>
        <end position="275"/>
    </location>
</feature>
<proteinExistence type="predicted"/>
<feature type="region of interest" description="Disordered" evidence="1">
    <location>
        <begin position="701"/>
        <end position="722"/>
    </location>
</feature>
<dbReference type="Proteomes" id="UP001445076">
    <property type="component" value="Unassembled WGS sequence"/>
</dbReference>
<reference evidence="2 3" key="1">
    <citation type="journal article" date="2024" name="BMC Genomics">
        <title>Genome assembly of redclaw crayfish (Cherax quadricarinatus) provides insights into its immune adaptation and hypoxia tolerance.</title>
        <authorList>
            <person name="Liu Z."/>
            <person name="Zheng J."/>
            <person name="Li H."/>
            <person name="Fang K."/>
            <person name="Wang S."/>
            <person name="He J."/>
            <person name="Zhou D."/>
            <person name="Weng S."/>
            <person name="Chi M."/>
            <person name="Gu Z."/>
            <person name="He J."/>
            <person name="Li F."/>
            <person name="Wang M."/>
        </authorList>
    </citation>
    <scope>NUCLEOTIDE SEQUENCE [LARGE SCALE GENOMIC DNA]</scope>
    <source>
        <strain evidence="2">ZL_2023a</strain>
    </source>
</reference>
<organism evidence="2 3">
    <name type="scientific">Cherax quadricarinatus</name>
    <name type="common">Australian red claw crayfish</name>
    <dbReference type="NCBI Taxonomy" id="27406"/>
    <lineage>
        <taxon>Eukaryota</taxon>
        <taxon>Metazoa</taxon>
        <taxon>Ecdysozoa</taxon>
        <taxon>Arthropoda</taxon>
        <taxon>Crustacea</taxon>
        <taxon>Multicrustacea</taxon>
        <taxon>Malacostraca</taxon>
        <taxon>Eumalacostraca</taxon>
        <taxon>Eucarida</taxon>
        <taxon>Decapoda</taxon>
        <taxon>Pleocyemata</taxon>
        <taxon>Astacidea</taxon>
        <taxon>Parastacoidea</taxon>
        <taxon>Parastacidae</taxon>
        <taxon>Cherax</taxon>
    </lineage>
</organism>